<evidence type="ECO:0000313" key="1">
    <source>
        <dbReference type="EMBL" id="SPO42237.1"/>
    </source>
</evidence>
<dbReference type="AlphaFoldDB" id="A0A5C3FEY5"/>
<protein>
    <submittedName>
        <fullName evidence="1">Uncharacterized protein</fullName>
    </submittedName>
</protein>
<dbReference type="Proteomes" id="UP000323386">
    <property type="component" value="Unassembled WGS sequence"/>
</dbReference>
<gene>
    <name evidence="1" type="ORF">PSFLO_07720</name>
</gene>
<sequence length="117" mass="12978">MAWRRVKHSQAILQAATSSILCLCNLSLIKPRPEIQLCLGNFGQLSIAPVSPLWVEAMAASILTNWKEGGVFSLSFMVRKGMLLEFLKEQRKAGLELGTELASEDWIRKDLSKGASF</sequence>
<organism evidence="1 2">
    <name type="scientific">Pseudozyma flocculosa</name>
    <dbReference type="NCBI Taxonomy" id="84751"/>
    <lineage>
        <taxon>Eukaryota</taxon>
        <taxon>Fungi</taxon>
        <taxon>Dikarya</taxon>
        <taxon>Basidiomycota</taxon>
        <taxon>Ustilaginomycotina</taxon>
        <taxon>Ustilaginomycetes</taxon>
        <taxon>Ustilaginales</taxon>
        <taxon>Ustilaginaceae</taxon>
        <taxon>Pseudozyma</taxon>
    </lineage>
</organism>
<evidence type="ECO:0000313" key="2">
    <source>
        <dbReference type="Proteomes" id="UP000323386"/>
    </source>
</evidence>
<name>A0A5C3FEY5_9BASI</name>
<proteinExistence type="predicted"/>
<reference evidence="1 2" key="1">
    <citation type="submission" date="2018-03" db="EMBL/GenBank/DDBJ databases">
        <authorList>
            <person name="Guldener U."/>
        </authorList>
    </citation>
    <scope>NUCLEOTIDE SEQUENCE [LARGE SCALE GENOMIC DNA]</scope>
    <source>
        <strain evidence="1 2">DAOM196992</strain>
    </source>
</reference>
<accession>A0A5C3FEY5</accession>
<dbReference type="EMBL" id="OOIP01000049">
    <property type="protein sequence ID" value="SPO42237.1"/>
    <property type="molecule type" value="Genomic_DNA"/>
</dbReference>
<keyword evidence="2" id="KW-1185">Reference proteome</keyword>